<dbReference type="PANTHER" id="PTHR46076">
    <property type="entry name" value="E3 UBIQUITIN-PROTEIN LIGASE RING1 / RING 2 FAMILY MEMBER"/>
    <property type="match status" value="1"/>
</dbReference>
<evidence type="ECO:0000256" key="3">
    <source>
        <dbReference type="ARBA" id="ARBA00012483"/>
    </source>
</evidence>
<comment type="pathway">
    <text evidence="2">Protein modification; protein ubiquitination.</text>
</comment>
<evidence type="ECO:0000313" key="12">
    <source>
        <dbReference type="Proteomes" id="UP001174909"/>
    </source>
</evidence>
<feature type="domain" description="RING-type" evidence="10">
    <location>
        <begin position="48"/>
        <end position="88"/>
    </location>
</feature>
<dbReference type="EMBL" id="CASHTH010002253">
    <property type="protein sequence ID" value="CAI8026977.1"/>
    <property type="molecule type" value="Genomic_DNA"/>
</dbReference>
<evidence type="ECO:0000256" key="2">
    <source>
        <dbReference type="ARBA" id="ARBA00004906"/>
    </source>
</evidence>
<reference evidence="11" key="1">
    <citation type="submission" date="2023-03" db="EMBL/GenBank/DDBJ databases">
        <authorList>
            <person name="Steffen K."/>
            <person name="Cardenas P."/>
        </authorList>
    </citation>
    <scope>NUCLEOTIDE SEQUENCE</scope>
</reference>
<evidence type="ECO:0000256" key="7">
    <source>
        <dbReference type="ARBA" id="ARBA00022833"/>
    </source>
</evidence>
<dbReference type="InterPro" id="IPR043540">
    <property type="entry name" value="RING1/RING2"/>
</dbReference>
<dbReference type="GO" id="GO:0000151">
    <property type="term" value="C:ubiquitin ligase complex"/>
    <property type="evidence" value="ECO:0007669"/>
    <property type="project" value="InterPro"/>
</dbReference>
<keyword evidence="12" id="KW-1185">Reference proteome</keyword>
<comment type="catalytic activity">
    <reaction evidence="1">
        <text>S-ubiquitinyl-[E2 ubiquitin-conjugating enzyme]-L-cysteine + [acceptor protein]-L-lysine = [E2 ubiquitin-conjugating enzyme]-L-cysteine + N(6)-ubiquitinyl-[acceptor protein]-L-lysine.</text>
        <dbReference type="EC" id="2.3.2.27"/>
    </reaction>
</comment>
<dbReference type="SUPFAM" id="SSF57850">
    <property type="entry name" value="RING/U-box"/>
    <property type="match status" value="1"/>
</dbReference>
<dbReference type="GO" id="GO:0003682">
    <property type="term" value="F:chromatin binding"/>
    <property type="evidence" value="ECO:0007669"/>
    <property type="project" value="TreeGrafter"/>
</dbReference>
<dbReference type="PANTHER" id="PTHR46076:SF3">
    <property type="entry name" value="E3 UBIQUITIN-PROTEIN LIGASE RING1"/>
    <property type="match status" value="1"/>
</dbReference>
<evidence type="ECO:0000256" key="8">
    <source>
        <dbReference type="PROSITE-ProRule" id="PRU00175"/>
    </source>
</evidence>
<dbReference type="Gene3D" id="3.30.40.10">
    <property type="entry name" value="Zinc/RING finger domain, C3HC4 (zinc finger)"/>
    <property type="match status" value="1"/>
</dbReference>
<dbReference type="InterPro" id="IPR013083">
    <property type="entry name" value="Znf_RING/FYVE/PHD"/>
</dbReference>
<gene>
    <name evidence="11" type="ORF">GBAR_LOCUS15449</name>
</gene>
<evidence type="ECO:0000259" key="10">
    <source>
        <dbReference type="PROSITE" id="PS50089"/>
    </source>
</evidence>
<name>A0AA35SD71_GEOBA</name>
<organism evidence="11 12">
    <name type="scientific">Geodia barretti</name>
    <name type="common">Barrett's horny sponge</name>
    <dbReference type="NCBI Taxonomy" id="519541"/>
    <lineage>
        <taxon>Eukaryota</taxon>
        <taxon>Metazoa</taxon>
        <taxon>Porifera</taxon>
        <taxon>Demospongiae</taxon>
        <taxon>Heteroscleromorpha</taxon>
        <taxon>Tetractinellida</taxon>
        <taxon>Astrophorina</taxon>
        <taxon>Geodiidae</taxon>
        <taxon>Geodia</taxon>
    </lineage>
</organism>
<feature type="compositionally biased region" description="Basic and acidic residues" evidence="9">
    <location>
        <begin position="139"/>
        <end position="160"/>
    </location>
</feature>
<dbReference type="EC" id="2.3.2.27" evidence="3"/>
<dbReference type="AlphaFoldDB" id="A0AA35SD71"/>
<dbReference type="PROSITE" id="PS50089">
    <property type="entry name" value="ZF_RING_2"/>
    <property type="match status" value="1"/>
</dbReference>
<evidence type="ECO:0000313" key="11">
    <source>
        <dbReference type="EMBL" id="CAI8026977.1"/>
    </source>
</evidence>
<dbReference type="GO" id="GO:0008270">
    <property type="term" value="F:zinc ion binding"/>
    <property type="evidence" value="ECO:0007669"/>
    <property type="project" value="UniProtKB-KW"/>
</dbReference>
<proteinExistence type="predicted"/>
<evidence type="ECO:0000256" key="9">
    <source>
        <dbReference type="SAM" id="MobiDB-lite"/>
    </source>
</evidence>
<comment type="caution">
    <text evidence="11">The sequence shown here is derived from an EMBL/GenBank/DDBJ whole genome shotgun (WGS) entry which is preliminary data.</text>
</comment>
<dbReference type="PROSITE" id="PS00518">
    <property type="entry name" value="ZF_RING_1"/>
    <property type="match status" value="1"/>
</dbReference>
<dbReference type="SMART" id="SM00184">
    <property type="entry name" value="RING"/>
    <property type="match status" value="1"/>
</dbReference>
<dbReference type="InterPro" id="IPR001841">
    <property type="entry name" value="Znf_RING"/>
</dbReference>
<evidence type="ECO:0000256" key="6">
    <source>
        <dbReference type="ARBA" id="ARBA00022771"/>
    </source>
</evidence>
<keyword evidence="7" id="KW-0862">Zinc</keyword>
<dbReference type="Proteomes" id="UP001174909">
    <property type="component" value="Unassembled WGS sequence"/>
</dbReference>
<keyword evidence="5" id="KW-0479">Metal-binding</keyword>
<dbReference type="Pfam" id="PF13923">
    <property type="entry name" value="zf-C3HC4_2"/>
    <property type="match status" value="1"/>
</dbReference>
<accession>A0AA35SD71</accession>
<evidence type="ECO:0000256" key="5">
    <source>
        <dbReference type="ARBA" id="ARBA00022723"/>
    </source>
</evidence>
<dbReference type="GO" id="GO:0031519">
    <property type="term" value="C:PcG protein complex"/>
    <property type="evidence" value="ECO:0007669"/>
    <property type="project" value="TreeGrafter"/>
</dbReference>
<keyword evidence="6 8" id="KW-0863">Zinc-finger</keyword>
<evidence type="ECO:0000256" key="4">
    <source>
        <dbReference type="ARBA" id="ARBA00022679"/>
    </source>
</evidence>
<feature type="region of interest" description="Disordered" evidence="9">
    <location>
        <begin position="121"/>
        <end position="182"/>
    </location>
</feature>
<protein>
    <recommendedName>
        <fullName evidence="3">RING-type E3 ubiquitin transferase</fullName>
        <ecNumber evidence="3">2.3.2.27</ecNumber>
    </recommendedName>
</protein>
<sequence>MFRISSCSLPPVPAELSPYELHRKPHEMVTDSTVVAVSPRALRSELMCPICLDLMKNPLTTKECLHRFCQECIITALRSGNKECPTCRKKLVSKRSLRSDPNFEALINKIYPDREGLNVQVEKYTPRRSQLITRRKRKAPDSRDNTETPPPEEKRSKDSPSSDMGDLSSPSPPLTDEDDDEVEMQVRPHPQDASVTNFPIRNLATVPVATVAHILKYIMDYPSLDKRGPKPVVTGDSSHAVSSKFSLYIQFGDDGQYTMLPGDHFEADM</sequence>
<evidence type="ECO:0000256" key="1">
    <source>
        <dbReference type="ARBA" id="ARBA00000900"/>
    </source>
</evidence>
<dbReference type="GO" id="GO:0061630">
    <property type="term" value="F:ubiquitin protein ligase activity"/>
    <property type="evidence" value="ECO:0007669"/>
    <property type="project" value="UniProtKB-EC"/>
</dbReference>
<keyword evidence="4" id="KW-0808">Transferase</keyword>
<dbReference type="Gene3D" id="3.10.20.90">
    <property type="entry name" value="Phosphatidylinositol 3-kinase Catalytic Subunit, Chain A, domain 1"/>
    <property type="match status" value="1"/>
</dbReference>
<dbReference type="InterPro" id="IPR017907">
    <property type="entry name" value="Znf_RING_CS"/>
</dbReference>